<name>A0A0A0BC08_9CELL</name>
<protein>
    <submittedName>
        <fullName evidence="3">Uncharacterized protein</fullName>
    </submittedName>
</protein>
<dbReference type="AlphaFoldDB" id="A0A0A0BC08"/>
<dbReference type="Proteomes" id="UP000029833">
    <property type="component" value="Unassembled WGS sequence"/>
</dbReference>
<dbReference type="STRING" id="1408250.Q760_15725"/>
<evidence type="ECO:0000313" key="4">
    <source>
        <dbReference type="Proteomes" id="UP000029833"/>
    </source>
</evidence>
<evidence type="ECO:0000256" key="1">
    <source>
        <dbReference type="SAM" id="MobiDB-lite"/>
    </source>
</evidence>
<sequence>MAARIAGPRVTRALRWAAVPGLLLVAACDAGADACPAIGYPSTLTVALGTSWPDRPVSEVEVACVGDDADMCNLQGSGSAGRWSGHVDFLTDELVVTVRTEAETTELTVPTPERRLLEQPHGRGCGGPTAAETVVEKPPS</sequence>
<evidence type="ECO:0000256" key="2">
    <source>
        <dbReference type="SAM" id="SignalP"/>
    </source>
</evidence>
<keyword evidence="2" id="KW-0732">Signal</keyword>
<gene>
    <name evidence="3" type="ORF">Q760_15725</name>
</gene>
<feature type="region of interest" description="Disordered" evidence="1">
    <location>
        <begin position="117"/>
        <end position="140"/>
    </location>
</feature>
<feature type="signal peptide" evidence="2">
    <location>
        <begin position="1"/>
        <end position="32"/>
    </location>
</feature>
<reference evidence="3 4" key="1">
    <citation type="submission" date="2013-10" db="EMBL/GenBank/DDBJ databases">
        <authorList>
            <person name="Wang G."/>
            <person name="Zhuang W."/>
        </authorList>
    </citation>
    <scope>NUCLEOTIDE SEQUENCE [LARGE SCALE GENOMIC DNA]</scope>
    <source>
        <strain evidence="3 4">DSM 20118</strain>
    </source>
</reference>
<dbReference type="RefSeq" id="WP_034624773.1">
    <property type="nucleotide sequence ID" value="NZ_AXNT01000007.1"/>
</dbReference>
<accession>A0A0A0BC08</accession>
<organism evidence="3 4">
    <name type="scientific">Cellulomonas cellasea DSM 20118</name>
    <dbReference type="NCBI Taxonomy" id="1408250"/>
    <lineage>
        <taxon>Bacteria</taxon>
        <taxon>Bacillati</taxon>
        <taxon>Actinomycetota</taxon>
        <taxon>Actinomycetes</taxon>
        <taxon>Micrococcales</taxon>
        <taxon>Cellulomonadaceae</taxon>
        <taxon>Cellulomonas</taxon>
    </lineage>
</organism>
<evidence type="ECO:0000313" key="3">
    <source>
        <dbReference type="EMBL" id="KGM03698.1"/>
    </source>
</evidence>
<feature type="chain" id="PRO_5001959437" evidence="2">
    <location>
        <begin position="33"/>
        <end position="140"/>
    </location>
</feature>
<dbReference type="PROSITE" id="PS51257">
    <property type="entry name" value="PROKAR_LIPOPROTEIN"/>
    <property type="match status" value="1"/>
</dbReference>
<keyword evidence="4" id="KW-1185">Reference proteome</keyword>
<dbReference type="EMBL" id="AXNT01000007">
    <property type="protein sequence ID" value="KGM03698.1"/>
    <property type="molecule type" value="Genomic_DNA"/>
</dbReference>
<comment type="caution">
    <text evidence="3">The sequence shown here is derived from an EMBL/GenBank/DDBJ whole genome shotgun (WGS) entry which is preliminary data.</text>
</comment>
<proteinExistence type="predicted"/>